<dbReference type="PROSITE" id="PS00616">
    <property type="entry name" value="HIS_ACID_PHOSPHAT_1"/>
    <property type="match status" value="1"/>
</dbReference>
<dbReference type="InterPro" id="IPR033379">
    <property type="entry name" value="Acid_Pase_AS"/>
</dbReference>
<evidence type="ECO:0000256" key="2">
    <source>
        <dbReference type="ARBA" id="ARBA00005375"/>
    </source>
</evidence>
<dbReference type="EMBL" id="UZAD01013187">
    <property type="protein sequence ID" value="VDN91624.1"/>
    <property type="molecule type" value="Genomic_DNA"/>
</dbReference>
<feature type="chain" id="PRO_5043122160" evidence="3">
    <location>
        <begin position="16"/>
        <end position="434"/>
    </location>
</feature>
<comment type="catalytic activity">
    <reaction evidence="1">
        <text>a phosphate monoester + H2O = an alcohol + phosphate</text>
        <dbReference type="Rhea" id="RHEA:15017"/>
        <dbReference type="ChEBI" id="CHEBI:15377"/>
        <dbReference type="ChEBI" id="CHEBI:30879"/>
        <dbReference type="ChEBI" id="CHEBI:43474"/>
        <dbReference type="ChEBI" id="CHEBI:67140"/>
        <dbReference type="EC" id="3.1.3.2"/>
    </reaction>
</comment>
<dbReference type="InterPro" id="IPR029033">
    <property type="entry name" value="His_PPase_superfam"/>
</dbReference>
<name>A0A0N4TPJ6_BRUPA</name>
<comment type="similarity">
    <text evidence="2">Belongs to the histidine acid phosphatase family.</text>
</comment>
<keyword evidence="5" id="KW-1185">Reference proteome</keyword>
<proteinExistence type="inferred from homology"/>
<evidence type="ECO:0000313" key="6">
    <source>
        <dbReference type="WBParaSite" id="BPAG_0001047601-mRNA-1"/>
    </source>
</evidence>
<organism evidence="6">
    <name type="scientific">Brugia pahangi</name>
    <name type="common">Filarial nematode worm</name>
    <dbReference type="NCBI Taxonomy" id="6280"/>
    <lineage>
        <taxon>Eukaryota</taxon>
        <taxon>Metazoa</taxon>
        <taxon>Ecdysozoa</taxon>
        <taxon>Nematoda</taxon>
        <taxon>Chromadorea</taxon>
        <taxon>Rhabditida</taxon>
        <taxon>Spirurina</taxon>
        <taxon>Spiruromorpha</taxon>
        <taxon>Filarioidea</taxon>
        <taxon>Onchocercidae</taxon>
        <taxon>Brugia</taxon>
    </lineage>
</organism>
<evidence type="ECO:0000313" key="5">
    <source>
        <dbReference type="Proteomes" id="UP000278627"/>
    </source>
</evidence>
<dbReference type="Gene3D" id="3.40.50.1240">
    <property type="entry name" value="Phosphoglycerate mutase-like"/>
    <property type="match status" value="1"/>
</dbReference>
<sequence length="434" mass="50574">MLIILIFLIISNCFAVKWIDSNASSDMKKGTETVMNHTDSLTREISTIDQSKQESPELIFVHTLWRHGDRGPLIIYPNDPYNETVWPNGIGELTEIGIRQLFQVGKRFYQKYINSTLPFLSKNYYNKEIYIRSTDVNRTIISAMAVLAGMFPNGIAGKDYPKESDEVNWPRGWIPIPIHTIELKHDHTGNPFYHCIRAELLENEGYESNDFREMIAKYKDLLAYLSNMTGYQNLQPNDSFNFIFDALIVERFHNLKLPEWFTKEIEEQMEALYTEIRKYRFGNAKYFGSSGRLIRLRGGAILNDIIDKLQQKWECLNDNSSKCIWYKRIKFYGLSAHDVTISALFVALGINSQNMDIYHPQYGATVFFELYRFNNQPYVKFLYSNIYSNEPQSITHLIRGCPLTSDLCPLEEFIIAQKDYLPATDIEKECHEKL</sequence>
<dbReference type="PANTHER" id="PTHR11567:SF198">
    <property type="entry name" value="HISTIDINE ACID PHOSPHATASE"/>
    <property type="match status" value="1"/>
</dbReference>
<dbReference type="InterPro" id="IPR050645">
    <property type="entry name" value="Histidine_acid_phosphatase"/>
</dbReference>
<dbReference type="STRING" id="6280.A0A0N4TPJ6"/>
<dbReference type="GO" id="GO:0003993">
    <property type="term" value="F:acid phosphatase activity"/>
    <property type="evidence" value="ECO:0007669"/>
    <property type="project" value="UniProtKB-EC"/>
</dbReference>
<dbReference type="CDD" id="cd07061">
    <property type="entry name" value="HP_HAP_like"/>
    <property type="match status" value="1"/>
</dbReference>
<dbReference type="WBParaSite" id="BPAG_0001047601-mRNA-1">
    <property type="protein sequence ID" value="BPAG_0001047601-mRNA-1"/>
    <property type="gene ID" value="BPAG_0001047601"/>
</dbReference>
<evidence type="ECO:0000256" key="1">
    <source>
        <dbReference type="ARBA" id="ARBA00000032"/>
    </source>
</evidence>
<dbReference type="Pfam" id="PF00328">
    <property type="entry name" value="His_Phos_2"/>
    <property type="match status" value="1"/>
</dbReference>
<reference evidence="6" key="1">
    <citation type="submission" date="2017-02" db="UniProtKB">
        <authorList>
            <consortium name="WormBaseParasite"/>
        </authorList>
    </citation>
    <scope>IDENTIFICATION</scope>
</reference>
<keyword evidence="3" id="KW-0732">Signal</keyword>
<dbReference type="SUPFAM" id="SSF53254">
    <property type="entry name" value="Phosphoglycerate mutase-like"/>
    <property type="match status" value="1"/>
</dbReference>
<dbReference type="PANTHER" id="PTHR11567">
    <property type="entry name" value="ACID PHOSPHATASE-RELATED"/>
    <property type="match status" value="1"/>
</dbReference>
<dbReference type="AlphaFoldDB" id="A0A0N4TPJ6"/>
<dbReference type="InterPro" id="IPR000560">
    <property type="entry name" value="His_Pase_clade-2"/>
</dbReference>
<protein>
    <submittedName>
        <fullName evidence="6">Lysosomal acid phosphatase</fullName>
    </submittedName>
</protein>
<accession>A0A0N4TPJ6</accession>
<feature type="signal peptide" evidence="3">
    <location>
        <begin position="1"/>
        <end position="15"/>
    </location>
</feature>
<evidence type="ECO:0000256" key="3">
    <source>
        <dbReference type="SAM" id="SignalP"/>
    </source>
</evidence>
<evidence type="ECO:0000313" key="4">
    <source>
        <dbReference type="EMBL" id="VDN91624.1"/>
    </source>
</evidence>
<gene>
    <name evidence="4" type="ORF">BPAG_LOCUS10438</name>
</gene>
<dbReference type="Proteomes" id="UP000278627">
    <property type="component" value="Unassembled WGS sequence"/>
</dbReference>
<reference evidence="4 5" key="2">
    <citation type="submission" date="2018-11" db="EMBL/GenBank/DDBJ databases">
        <authorList>
            <consortium name="Pathogen Informatics"/>
        </authorList>
    </citation>
    <scope>NUCLEOTIDE SEQUENCE [LARGE SCALE GENOMIC DNA]</scope>
</reference>